<feature type="domain" description="Tyrosine-protein kinase ephrin type A/B receptor-like" evidence="10">
    <location>
        <begin position="24"/>
        <end position="55"/>
    </location>
</feature>
<comment type="caution">
    <text evidence="11">The sequence shown here is derived from an EMBL/GenBank/DDBJ whole genome shotgun (WGS) entry which is preliminary data.</text>
</comment>
<dbReference type="PANTHER" id="PTHR46877">
    <property type="entry name" value="EPH RECEPTOR A5"/>
    <property type="match status" value="1"/>
</dbReference>
<evidence type="ECO:0000256" key="8">
    <source>
        <dbReference type="ARBA" id="ARBA00023170"/>
    </source>
</evidence>
<dbReference type="EMBL" id="SRLO01017429">
    <property type="protein sequence ID" value="TNN23764.1"/>
    <property type="molecule type" value="Genomic_DNA"/>
</dbReference>
<keyword evidence="3" id="KW-0677">Repeat</keyword>
<evidence type="ECO:0000256" key="7">
    <source>
        <dbReference type="ARBA" id="ARBA00023136"/>
    </source>
</evidence>
<dbReference type="GO" id="GO:0005005">
    <property type="term" value="F:transmembrane-ephrin receptor activity"/>
    <property type="evidence" value="ECO:0007669"/>
    <property type="project" value="TreeGrafter"/>
</dbReference>
<organism evidence="11 12">
    <name type="scientific">Liparis tanakae</name>
    <name type="common">Tanaka's snailfish</name>
    <dbReference type="NCBI Taxonomy" id="230148"/>
    <lineage>
        <taxon>Eukaryota</taxon>
        <taxon>Metazoa</taxon>
        <taxon>Chordata</taxon>
        <taxon>Craniata</taxon>
        <taxon>Vertebrata</taxon>
        <taxon>Euteleostomi</taxon>
        <taxon>Actinopterygii</taxon>
        <taxon>Neopterygii</taxon>
        <taxon>Teleostei</taxon>
        <taxon>Neoteleostei</taxon>
        <taxon>Acanthomorphata</taxon>
        <taxon>Eupercaria</taxon>
        <taxon>Perciformes</taxon>
        <taxon>Cottioidei</taxon>
        <taxon>Cottales</taxon>
        <taxon>Liparidae</taxon>
        <taxon>Liparis</taxon>
    </lineage>
</organism>
<comment type="subcellular location">
    <subcellularLocation>
        <location evidence="1">Membrane</location>
        <topology evidence="1">Single-pass membrane protein</topology>
    </subcellularLocation>
</comment>
<keyword evidence="8 11" id="KW-0675">Receptor</keyword>
<feature type="region of interest" description="Disordered" evidence="9">
    <location>
        <begin position="1"/>
        <end position="20"/>
    </location>
</feature>
<evidence type="ECO:0000256" key="5">
    <source>
        <dbReference type="ARBA" id="ARBA00022840"/>
    </source>
</evidence>
<accession>A0A4Z2E573</accession>
<dbReference type="GO" id="GO:0007411">
    <property type="term" value="P:axon guidance"/>
    <property type="evidence" value="ECO:0007669"/>
    <property type="project" value="TreeGrafter"/>
</dbReference>
<evidence type="ECO:0000259" key="10">
    <source>
        <dbReference type="Pfam" id="PF07699"/>
    </source>
</evidence>
<sequence>MTPDPSLSLSLSLSPSLPPSLSPACPSGFFKPTQRDEPCLQCPINSRTTNEGAMNCVCRNGFYRTDSDPLQMPCTSTYSDNKYI</sequence>
<keyword evidence="12" id="KW-1185">Reference proteome</keyword>
<dbReference type="Proteomes" id="UP000314294">
    <property type="component" value="Unassembled WGS sequence"/>
</dbReference>
<name>A0A4Z2E573_9TELE</name>
<keyword evidence="6" id="KW-1133">Transmembrane helix</keyword>
<dbReference type="InterPro" id="IPR009030">
    <property type="entry name" value="Growth_fac_rcpt_cys_sf"/>
</dbReference>
<dbReference type="OrthoDB" id="4062651at2759"/>
<evidence type="ECO:0000313" key="11">
    <source>
        <dbReference type="EMBL" id="TNN23764.1"/>
    </source>
</evidence>
<dbReference type="Pfam" id="PF07699">
    <property type="entry name" value="Ephrin_rec_like"/>
    <property type="match status" value="1"/>
</dbReference>
<evidence type="ECO:0000256" key="3">
    <source>
        <dbReference type="ARBA" id="ARBA00022737"/>
    </source>
</evidence>
<keyword evidence="2" id="KW-0812">Transmembrane</keyword>
<dbReference type="GO" id="GO:0005886">
    <property type="term" value="C:plasma membrane"/>
    <property type="evidence" value="ECO:0007669"/>
    <property type="project" value="TreeGrafter"/>
</dbReference>
<keyword evidence="4" id="KW-0547">Nucleotide-binding</keyword>
<keyword evidence="5" id="KW-0067">ATP-binding</keyword>
<feature type="compositionally biased region" description="Low complexity" evidence="9">
    <location>
        <begin position="1"/>
        <end position="15"/>
    </location>
</feature>
<gene>
    <name evidence="11" type="primary">EPHB2_0</name>
    <name evidence="11" type="ORF">EYF80_066114</name>
</gene>
<reference evidence="11 12" key="1">
    <citation type="submission" date="2019-03" db="EMBL/GenBank/DDBJ databases">
        <title>First draft genome of Liparis tanakae, snailfish: a comprehensive survey of snailfish specific genes.</title>
        <authorList>
            <person name="Kim W."/>
            <person name="Song I."/>
            <person name="Jeong J.-H."/>
            <person name="Kim D."/>
            <person name="Kim S."/>
            <person name="Ryu S."/>
            <person name="Song J.Y."/>
            <person name="Lee S.K."/>
        </authorList>
    </citation>
    <scope>NUCLEOTIDE SEQUENCE [LARGE SCALE GENOMIC DNA]</scope>
    <source>
        <tissue evidence="11">Muscle</tissue>
    </source>
</reference>
<evidence type="ECO:0000313" key="12">
    <source>
        <dbReference type="Proteomes" id="UP000314294"/>
    </source>
</evidence>
<protein>
    <submittedName>
        <fullName evidence="11">Ephrin type-B receptor 2</fullName>
    </submittedName>
</protein>
<dbReference type="AlphaFoldDB" id="A0A4Z2E573"/>
<evidence type="ECO:0000256" key="6">
    <source>
        <dbReference type="ARBA" id="ARBA00022989"/>
    </source>
</evidence>
<dbReference type="GO" id="GO:0005524">
    <property type="term" value="F:ATP binding"/>
    <property type="evidence" value="ECO:0007669"/>
    <property type="project" value="UniProtKB-KW"/>
</dbReference>
<evidence type="ECO:0000256" key="1">
    <source>
        <dbReference type="ARBA" id="ARBA00004167"/>
    </source>
</evidence>
<evidence type="ECO:0000256" key="4">
    <source>
        <dbReference type="ARBA" id="ARBA00022741"/>
    </source>
</evidence>
<keyword evidence="7" id="KW-0472">Membrane</keyword>
<evidence type="ECO:0000256" key="9">
    <source>
        <dbReference type="SAM" id="MobiDB-lite"/>
    </source>
</evidence>
<dbReference type="SUPFAM" id="SSF57184">
    <property type="entry name" value="Growth factor receptor domain"/>
    <property type="match status" value="1"/>
</dbReference>
<dbReference type="Gene3D" id="2.10.50.10">
    <property type="entry name" value="Tumor Necrosis Factor Receptor, subunit A, domain 2"/>
    <property type="match status" value="1"/>
</dbReference>
<proteinExistence type="predicted"/>
<dbReference type="PANTHER" id="PTHR46877:SF11">
    <property type="entry name" value="EPHRIN TYPE-B RECEPTOR 2"/>
    <property type="match status" value="1"/>
</dbReference>
<dbReference type="GO" id="GO:0030425">
    <property type="term" value="C:dendrite"/>
    <property type="evidence" value="ECO:0007669"/>
    <property type="project" value="TreeGrafter"/>
</dbReference>
<dbReference type="FunFam" id="2.10.50.10:FF:000001">
    <property type="entry name" value="Ephrin type-A receptor 5"/>
    <property type="match status" value="1"/>
</dbReference>
<dbReference type="InterPro" id="IPR011641">
    <property type="entry name" value="Tyr-kin_ephrin_A/B_rcpt-like"/>
</dbReference>
<dbReference type="InterPro" id="IPR050449">
    <property type="entry name" value="Ephrin_rcpt_TKs"/>
</dbReference>
<evidence type="ECO:0000256" key="2">
    <source>
        <dbReference type="ARBA" id="ARBA00022692"/>
    </source>
</evidence>